<dbReference type="EMBL" id="CP008849">
    <property type="protein sequence ID" value="AIF99040.1"/>
    <property type="molecule type" value="Genomic_DNA"/>
</dbReference>
<evidence type="ECO:0000313" key="1">
    <source>
        <dbReference type="EMBL" id="AIF99040.1"/>
    </source>
</evidence>
<keyword evidence="2" id="KW-1185">Reference proteome</keyword>
<dbReference type="Proteomes" id="UP000056090">
    <property type="component" value="Chromosome"/>
</dbReference>
<accession>A0A075P226</accession>
<dbReference type="KEGG" id="aal:EP13_10295"/>
<dbReference type="AlphaFoldDB" id="A0A075P226"/>
<dbReference type="RefSeq" id="WP_044057181.1">
    <property type="nucleotide sequence ID" value="NZ_CBCSKJ010000001.1"/>
</dbReference>
<gene>
    <name evidence="1" type="ORF">EP13_10295</name>
</gene>
<protein>
    <submittedName>
        <fullName evidence="1">Uncharacterized protein</fullName>
    </submittedName>
</protein>
<proteinExistence type="predicted"/>
<evidence type="ECO:0000313" key="2">
    <source>
        <dbReference type="Proteomes" id="UP000056090"/>
    </source>
</evidence>
<reference evidence="1 2" key="1">
    <citation type="submission" date="2014-06" db="EMBL/GenBank/DDBJ databases">
        <title>Genomes of Alteromonas australica, a world apart.</title>
        <authorList>
            <person name="Gonzaga A."/>
            <person name="Lopez-Perez M."/>
            <person name="Rodriguez-Valera F."/>
        </authorList>
    </citation>
    <scope>NUCLEOTIDE SEQUENCE [LARGE SCALE GENOMIC DNA]</scope>
    <source>
        <strain evidence="1 2">H 17</strain>
    </source>
</reference>
<dbReference type="GeneID" id="78255295"/>
<organism evidence="1 2">
    <name type="scientific">Alteromonas australica</name>
    <dbReference type="NCBI Taxonomy" id="589873"/>
    <lineage>
        <taxon>Bacteria</taxon>
        <taxon>Pseudomonadati</taxon>
        <taxon>Pseudomonadota</taxon>
        <taxon>Gammaproteobacteria</taxon>
        <taxon>Alteromonadales</taxon>
        <taxon>Alteromonadaceae</taxon>
        <taxon>Alteromonas/Salinimonas group</taxon>
        <taxon>Alteromonas</taxon>
    </lineage>
</organism>
<name>A0A075P226_9ALTE</name>
<sequence length="92" mass="10311">MTTMINKALDLQDKVSANMKKASSILHAMRTLHSEDCGMNDEITGNLLWAASDLIDEAVQAEDDFLNEQKEKNLWVEHQQVPNGSNQIKAVK</sequence>